<keyword evidence="1" id="KW-0812">Transmembrane</keyword>
<reference evidence="2 3" key="1">
    <citation type="submission" date="2020-06" db="EMBL/GenBank/DDBJ databases">
        <authorList>
            <person name="Li R."/>
            <person name="Bekaert M."/>
        </authorList>
    </citation>
    <scope>NUCLEOTIDE SEQUENCE [LARGE SCALE GENOMIC DNA]</scope>
    <source>
        <strain evidence="3">wild</strain>
    </source>
</reference>
<dbReference type="PROSITE" id="PS50092">
    <property type="entry name" value="TSP1"/>
    <property type="match status" value="1"/>
</dbReference>
<dbReference type="Proteomes" id="UP000507470">
    <property type="component" value="Unassembled WGS sequence"/>
</dbReference>
<dbReference type="OrthoDB" id="6133474at2759"/>
<evidence type="ECO:0000313" key="3">
    <source>
        <dbReference type="Proteomes" id="UP000507470"/>
    </source>
</evidence>
<evidence type="ECO:0000256" key="1">
    <source>
        <dbReference type="SAM" id="Phobius"/>
    </source>
</evidence>
<protein>
    <recommendedName>
        <fullName evidence="4">WSC domain-containing protein</fullName>
    </recommendedName>
</protein>
<dbReference type="AlphaFoldDB" id="A0A6J8A0Y3"/>
<organism evidence="2 3">
    <name type="scientific">Mytilus coruscus</name>
    <name type="common">Sea mussel</name>
    <dbReference type="NCBI Taxonomy" id="42192"/>
    <lineage>
        <taxon>Eukaryota</taxon>
        <taxon>Metazoa</taxon>
        <taxon>Spiralia</taxon>
        <taxon>Lophotrochozoa</taxon>
        <taxon>Mollusca</taxon>
        <taxon>Bivalvia</taxon>
        <taxon>Autobranchia</taxon>
        <taxon>Pteriomorphia</taxon>
        <taxon>Mytilida</taxon>
        <taxon>Mytiloidea</taxon>
        <taxon>Mytilidae</taxon>
        <taxon>Mytilinae</taxon>
        <taxon>Mytilus</taxon>
    </lineage>
</organism>
<accession>A0A6J8A0Y3</accession>
<dbReference type="InterPro" id="IPR000884">
    <property type="entry name" value="TSP1_rpt"/>
</dbReference>
<proteinExistence type="predicted"/>
<gene>
    <name evidence="2" type="ORF">MCOR_2196</name>
</gene>
<dbReference type="InterPro" id="IPR036383">
    <property type="entry name" value="TSP1_rpt_sf"/>
</dbReference>
<keyword evidence="1" id="KW-0472">Membrane</keyword>
<evidence type="ECO:0000313" key="2">
    <source>
        <dbReference type="EMBL" id="CAC5359278.1"/>
    </source>
</evidence>
<dbReference type="EMBL" id="CACVKT020000464">
    <property type="protein sequence ID" value="CAC5359278.1"/>
    <property type="molecule type" value="Genomic_DNA"/>
</dbReference>
<dbReference type="SUPFAM" id="SSF82895">
    <property type="entry name" value="TSP-1 type 1 repeat"/>
    <property type="match status" value="1"/>
</dbReference>
<sequence length="346" mass="40582">MKIYNNYSKHIGPSIDCAVVYQCHRYFAQRWDLLIKNDAVTNKWCENQCKANATSYQYSGTILNTCYCRETKPKYIEYTALDYCTSYMNCIGDTKKICGGLYNSYEQITVSKIANGEWSMWNDWKFCEVNCVQEDTTNGTQRRWRTCNSSTCSGKDMEERQCSKAGICKGMRPRKLLCKCPKRLVNTKWHFLDGKNITDAEVKENVLEDFNKNIKSEISVDKRTVSKEVRRKNSSVNTRKSAQSLGWGCIVFLIRPVVFLIAIDILNCCIHFQTYFCQRKRNRVRAISVIQVQSDSSKPLQENVSITEKYYATTCGNNFHPHEMKRETYQRRREDQHSRMEWMQYI</sequence>
<keyword evidence="1" id="KW-1133">Transmembrane helix</keyword>
<dbReference type="Gene3D" id="2.20.100.10">
    <property type="entry name" value="Thrombospondin type-1 (TSP1) repeat"/>
    <property type="match status" value="1"/>
</dbReference>
<evidence type="ECO:0008006" key="4">
    <source>
        <dbReference type="Google" id="ProtNLM"/>
    </source>
</evidence>
<keyword evidence="3" id="KW-1185">Reference proteome</keyword>
<name>A0A6J8A0Y3_MYTCO</name>
<feature type="transmembrane region" description="Helical" evidence="1">
    <location>
        <begin position="245"/>
        <end position="272"/>
    </location>
</feature>